<proteinExistence type="predicted"/>
<evidence type="ECO:0000313" key="2">
    <source>
        <dbReference type="Proteomes" id="UP001243375"/>
    </source>
</evidence>
<comment type="caution">
    <text evidence="1">The sequence shown here is derived from an EMBL/GenBank/DDBJ whole genome shotgun (WGS) entry which is preliminary data.</text>
</comment>
<organism evidence="1 2">
    <name type="scientific">Naganishia vaughanmartiniae</name>
    <dbReference type="NCBI Taxonomy" id="1424756"/>
    <lineage>
        <taxon>Eukaryota</taxon>
        <taxon>Fungi</taxon>
        <taxon>Dikarya</taxon>
        <taxon>Basidiomycota</taxon>
        <taxon>Agaricomycotina</taxon>
        <taxon>Tremellomycetes</taxon>
        <taxon>Filobasidiales</taxon>
        <taxon>Filobasidiaceae</taxon>
        <taxon>Naganishia</taxon>
    </lineage>
</organism>
<dbReference type="Proteomes" id="UP001243375">
    <property type="component" value="Unassembled WGS sequence"/>
</dbReference>
<reference evidence="1" key="1">
    <citation type="submission" date="2023-04" db="EMBL/GenBank/DDBJ databases">
        <title>Draft Genome sequencing of Naganishia species isolated from polar environments using Oxford Nanopore Technology.</title>
        <authorList>
            <person name="Leo P."/>
            <person name="Venkateswaran K."/>
        </authorList>
    </citation>
    <scope>NUCLEOTIDE SEQUENCE</scope>
    <source>
        <strain evidence="1">MNA-CCFEE 5425</strain>
    </source>
</reference>
<gene>
    <name evidence="1" type="ORF">QFC22_002410</name>
</gene>
<accession>A0ACC2XDV5</accession>
<evidence type="ECO:0000313" key="1">
    <source>
        <dbReference type="EMBL" id="KAJ9121788.1"/>
    </source>
</evidence>
<dbReference type="EMBL" id="JASBWU010000005">
    <property type="protein sequence ID" value="KAJ9121788.1"/>
    <property type="molecule type" value="Genomic_DNA"/>
</dbReference>
<name>A0ACC2XDV5_9TREE</name>
<protein>
    <submittedName>
        <fullName evidence="1">Uncharacterized protein</fullName>
    </submittedName>
</protein>
<sequence length="1271" mass="137583">MASTLNTPQAQALYHNHHSQFIEPSNGVEERDFAKEANISSPSTNTASIYSINGTNKHNGQEDECHDGSGNGDADMRKRQRVEYTAAEEDEHSEGINLSSIPAELIHLTLLNLLPMPTVHDTQTLSIDPRPNPTAAAELRRSLVNLSKVNKVFNEQVKPLLWKDVRVENGRGWMGVVEGLVPQSQYSEHHGHLHPHGHAQAPDASSIENNHSSSPHLAASAHIHDAAHPHASPCIPAEPLPMLLPEEVSNNVPLRPNELTFSIAVAPVPEPVACGNCGIDMPQGPVSLSIGNAPAAAVGSRSTNAMGLGLNTGLPSNGISAALLSPVSPAENAVAGSLAGHATTCDTCTNSPPQQARALPESPPLVVAQGSSHRVASPRRPSFTSVRSMASAAHVHLRIPDTPHSTPLGFATPFVNALGNSEGPVAPPSTVSSRPVISIPQRMNPYLPSLLTPPSSRRSSPARWARASSGSRSRSRSASQSQMRGRSPSPPPADKNGGSRASSRPGLTRAPSGLRRSLSPSGPLVGCGMMRRRMSGSRMRSTSPIDGIAIPLSSIDDDEVEGKGKGVAAGNKSSLSRRVSVRRGRGTDIGFGGYEHAAFTAGIMQRLDAMHPDEASKEESDIAAPPRLELPQQDYFNYYDRDSTSTRVEETLQVEELDRALEVEAIHQHEEMDGVVPEVATMYDVEAKGKGVLQPDVAQEEVEGEWFDGVSTEQETAPARPPIPQVRTLSFASFRTTGTYRTQEEAVRGKFVTPTRLLNVLRQVPRLKSLAMTEYVDSSLVKSVIEELFFRGYTKPVDAPRRLASMNENGDMLDEHFLFEQEEWNRRETFECVEAIDFTGCVSRVFSESLQAFVDDWLTEPTEAQVTDEQGADDDRRGRSRDVRDITVAHELAHGELPAHPVDGSASTWKKPMFTALKRLSLRGCVTLSSDTIARLISCCPNLTHLDLSFTRVAPSTLDALRSMPTVRLEALSLARSTRLSGESIRDFLVEAPAAATIVDLNLFGDATYISPLSALDLESIITTAPCFRSKQLRYLDLSSAPLTTDMLDLVPAQPHLRSLGFSFIPFLELDAIAALLRDKAPNVEILTLTSSSTRVDLPPNLSALQTTMVLHQKLINPLTMAPFSIIPRPDAKIVSRLRILELSETVRKALGPTGGSRDWKVVKSKGGRGWYVDVSAGWLDKKDQADTRTCRPLVGSPEDDGSNPDDALVYTRGLTQDHPWRQYLSSLAEAAGKVGSAVGWHSRKMEVVHGHGMLGREEGLYGAGAFAFEG</sequence>
<keyword evidence="2" id="KW-1185">Reference proteome</keyword>